<gene>
    <name evidence="11" type="primary">dltB</name>
    <name evidence="11" type="ORF">JF76_18920</name>
</gene>
<keyword evidence="3 9" id="KW-1003">Cell membrane</keyword>
<dbReference type="InterPro" id="IPR004299">
    <property type="entry name" value="MBOAT_fam"/>
</dbReference>
<dbReference type="STRING" id="1218493.JF76_18920"/>
<keyword evidence="8 9" id="KW-0012">Acyltransferase</keyword>
<dbReference type="InterPro" id="IPR024194">
    <property type="entry name" value="Ac/AlaTfrase_AlgI/DltB"/>
</dbReference>
<evidence type="ECO:0000256" key="9">
    <source>
        <dbReference type="PIRNR" id="PIRNR016636"/>
    </source>
</evidence>
<dbReference type="HOGENOM" id="CLU_025255_2_0_9"/>
<dbReference type="PIRSF" id="PIRSF016636">
    <property type="entry name" value="AlgI_DltB"/>
    <property type="match status" value="1"/>
</dbReference>
<dbReference type="UniPathway" id="UPA00556"/>
<comment type="caution">
    <text evidence="11">The sequence shown here is derived from an EMBL/GenBank/DDBJ whole genome shotgun (WGS) entry which is preliminary data.</text>
</comment>
<evidence type="ECO:0000256" key="2">
    <source>
        <dbReference type="ARBA" id="ARBA00010323"/>
    </source>
</evidence>
<feature type="transmembrane region" description="Helical" evidence="10">
    <location>
        <begin position="122"/>
        <end position="140"/>
    </location>
</feature>
<dbReference type="InterPro" id="IPR024024">
    <property type="entry name" value="DltB"/>
</dbReference>
<evidence type="ECO:0000256" key="6">
    <source>
        <dbReference type="ARBA" id="ARBA00022989"/>
    </source>
</evidence>
<keyword evidence="7 9" id="KW-0472">Membrane</keyword>
<evidence type="ECO:0000313" key="12">
    <source>
        <dbReference type="Proteomes" id="UP000033533"/>
    </source>
</evidence>
<dbReference type="NCBIfam" id="TIGR04091">
    <property type="entry name" value="LTA_dltB"/>
    <property type="match status" value="1"/>
</dbReference>
<dbReference type="GO" id="GO:0005886">
    <property type="term" value="C:plasma membrane"/>
    <property type="evidence" value="ECO:0007669"/>
    <property type="project" value="UniProtKB-SubCell"/>
</dbReference>
<dbReference type="Proteomes" id="UP000033533">
    <property type="component" value="Unassembled WGS sequence"/>
</dbReference>
<evidence type="ECO:0000256" key="8">
    <source>
        <dbReference type="ARBA" id="ARBA00023315"/>
    </source>
</evidence>
<dbReference type="AlphaFoldDB" id="A0A0F4L5W0"/>
<sequence>MNANFINLQPYSNPHYFVYLMIGLIPIIIGLYWGHRLKIYEVVFSLIFLFLIFDGEKWQQGVSLIIYILFQLLVTYGYLYYRRRKNSPNRTWVFYLAVILAIVPLVLVKVQTAFPQAKIPGVLAFLGISYLTFKTVQVVMEVRDGAIKELNLGTYLRFLLFFPTISSGPIDRYRRFAKECDIVPKRKQYLNDLELATRYLFQGFLYKFVLGWFFGTYWLPRITRAALITGTAVGGLKLSWWVVAYMYCYSMYLFFDFAGYSLFAVSISYFMGIHTPMNFNKPFISQNIKEFWNRWHMTLSFWFRDYIYMRFTFFAMKKKLFKNPVRLSQAAYLLLFLVMGFWHGLTWYYIVYGLFHAFAIIINDCWLRFKKKHKDKLPSNKYTKWLAIFVTFNVVCFSFLIFSGFLSQLWFGWQ</sequence>
<keyword evidence="4 9" id="KW-0808">Transferase</keyword>
<dbReference type="PANTHER" id="PTHR13285">
    <property type="entry name" value="ACYLTRANSFERASE"/>
    <property type="match status" value="1"/>
</dbReference>
<feature type="transmembrane region" description="Helical" evidence="10">
    <location>
        <begin position="348"/>
        <end position="366"/>
    </location>
</feature>
<dbReference type="PANTHER" id="PTHR13285:SF23">
    <property type="entry name" value="TEICHOIC ACID D-ALANYLTRANSFERASE"/>
    <property type="match status" value="1"/>
</dbReference>
<comment type="function">
    <text evidence="9">O-acyltransferase that catalyzes D-alanylation of both teichoic acid and lipoteichoic acid (LTA). D-alanylation of LTA plays an important role in modulating the properties of the cell wall in Gram-positive bacteria, influencing the net charge of the cell wall. Catalyzes D-alanylation from DltC carrier protein.</text>
</comment>
<comment type="subcellular location">
    <subcellularLocation>
        <location evidence="1">Cell membrane</location>
        <topology evidence="1">Multi-pass membrane protein</topology>
    </subcellularLocation>
</comment>
<comment type="similarity">
    <text evidence="2 9">Belongs to the membrane-bound acyltransferase family.</text>
</comment>
<dbReference type="InterPro" id="IPR051085">
    <property type="entry name" value="MB_O-acyltransferase"/>
</dbReference>
<feature type="transmembrane region" description="Helical" evidence="10">
    <location>
        <begin position="199"/>
        <end position="219"/>
    </location>
</feature>
<evidence type="ECO:0000256" key="5">
    <source>
        <dbReference type="ARBA" id="ARBA00022692"/>
    </source>
</evidence>
<dbReference type="GO" id="GO:0016746">
    <property type="term" value="F:acyltransferase activity"/>
    <property type="evidence" value="ECO:0007669"/>
    <property type="project" value="UniProtKB-KW"/>
</dbReference>
<dbReference type="PIRSF" id="PIRSF500216">
    <property type="entry name" value="DltB"/>
    <property type="match status" value="1"/>
</dbReference>
<dbReference type="EC" id="2.3.1.-" evidence="9"/>
<evidence type="ECO:0000256" key="7">
    <source>
        <dbReference type="ARBA" id="ARBA00023136"/>
    </source>
</evidence>
<feature type="transmembrane region" description="Helical" evidence="10">
    <location>
        <begin position="386"/>
        <end position="411"/>
    </location>
</feature>
<accession>A0A0F4L5W0</accession>
<keyword evidence="5 10" id="KW-0812">Transmembrane</keyword>
<evidence type="ECO:0000256" key="4">
    <source>
        <dbReference type="ARBA" id="ARBA00022679"/>
    </source>
</evidence>
<name>A0A0F4L5W0_9LACO</name>
<protein>
    <recommendedName>
        <fullName evidence="9">Teichoic acid D-alanyltransferase</fullName>
        <ecNumber evidence="9">2.3.1.-</ecNumber>
    </recommendedName>
</protein>
<feature type="transmembrane region" description="Helical" evidence="10">
    <location>
        <begin position="249"/>
        <end position="271"/>
    </location>
</feature>
<evidence type="ECO:0000256" key="1">
    <source>
        <dbReference type="ARBA" id="ARBA00004651"/>
    </source>
</evidence>
<keyword evidence="6 10" id="KW-1133">Transmembrane helix</keyword>
<feature type="transmembrane region" description="Helical" evidence="10">
    <location>
        <begin position="92"/>
        <end position="110"/>
    </location>
</feature>
<feature type="transmembrane region" description="Helical" evidence="10">
    <location>
        <begin position="16"/>
        <end position="34"/>
    </location>
</feature>
<dbReference type="EMBL" id="JXBY01000030">
    <property type="protein sequence ID" value="KJY54035.1"/>
    <property type="molecule type" value="Genomic_DNA"/>
</dbReference>
<dbReference type="GO" id="GO:0070395">
    <property type="term" value="P:lipoteichoic acid biosynthetic process"/>
    <property type="evidence" value="ECO:0007669"/>
    <property type="project" value="UniProtKB-UniRule"/>
</dbReference>
<dbReference type="Pfam" id="PF03062">
    <property type="entry name" value="MBOAT"/>
    <property type="match status" value="1"/>
</dbReference>
<dbReference type="OrthoDB" id="9805788at2"/>
<organism evidence="11 12">
    <name type="scientific">Lactobacillus kullabergensis</name>
    <dbReference type="NCBI Taxonomy" id="1218493"/>
    <lineage>
        <taxon>Bacteria</taxon>
        <taxon>Bacillati</taxon>
        <taxon>Bacillota</taxon>
        <taxon>Bacilli</taxon>
        <taxon>Lactobacillales</taxon>
        <taxon>Lactobacillaceae</taxon>
        <taxon>Lactobacillus</taxon>
    </lineage>
</organism>
<dbReference type="PATRIC" id="fig|1218493.3.peg.1984"/>
<evidence type="ECO:0000313" key="11">
    <source>
        <dbReference type="EMBL" id="KJY54035.1"/>
    </source>
</evidence>
<feature type="transmembrane region" description="Helical" evidence="10">
    <location>
        <begin position="61"/>
        <end position="80"/>
    </location>
</feature>
<reference evidence="11 12" key="1">
    <citation type="submission" date="2014-12" db="EMBL/GenBank/DDBJ databases">
        <title>Comparative genomics of the lactic acid bacteria isolated from the honey bee gut.</title>
        <authorList>
            <person name="Ellegaard K.M."/>
            <person name="Tamarit D."/>
            <person name="Javelind E."/>
            <person name="Olofsson T."/>
            <person name="Andersson S.G."/>
            <person name="Vasquez A."/>
        </authorList>
    </citation>
    <scope>NUCLEOTIDE SEQUENCE [LARGE SCALE GENOMIC DNA]</scope>
    <source>
        <strain evidence="11 12">Biut2</strain>
    </source>
</reference>
<dbReference type="RefSeq" id="WP_045928838.1">
    <property type="nucleotide sequence ID" value="NZ_JBHSZS010000027.1"/>
</dbReference>
<evidence type="ECO:0000256" key="3">
    <source>
        <dbReference type="ARBA" id="ARBA00022475"/>
    </source>
</evidence>
<proteinExistence type="inferred from homology"/>
<comment type="pathway">
    <text evidence="9">Cell wall biogenesis; lipoteichoic acid biosynthesis.</text>
</comment>
<feature type="transmembrane region" description="Helical" evidence="10">
    <location>
        <begin position="226"/>
        <end position="243"/>
    </location>
</feature>
<evidence type="ECO:0000256" key="10">
    <source>
        <dbReference type="SAM" id="Phobius"/>
    </source>
</evidence>
<feature type="transmembrane region" description="Helical" evidence="10">
    <location>
        <begin position="39"/>
        <end position="55"/>
    </location>
</feature>